<accession>A0ABQ0LTD1</accession>
<dbReference type="SUPFAM" id="SSF52047">
    <property type="entry name" value="RNI-like"/>
    <property type="match status" value="1"/>
</dbReference>
<evidence type="ECO:0008006" key="3">
    <source>
        <dbReference type="Google" id="ProtNLM"/>
    </source>
</evidence>
<gene>
    <name evidence="1" type="ORF">MCHLO_11200</name>
</gene>
<proteinExistence type="predicted"/>
<dbReference type="EMBL" id="DF848619">
    <property type="protein sequence ID" value="GAT54334.1"/>
    <property type="molecule type" value="Genomic_DNA"/>
</dbReference>
<sequence>MSSPFASKFNTNFYPTDEETDKIRALLIEPLAQLIAIDEQIASLLEQRKSVAAYVADHQALITPLRRLPTDILEQIFLACLPTDRLAGMISSDAPLLLSQICSEWRRVALSLPRLWSRFQIEVPTFEQIEQAYLEARQREVQWRLETTKLWLERSHSVLFDPSRDTILETLEHAKASPAYPFFVAVISAAERWRDVAFTLPELFLKLPEFEAVASALRLSRLSLVPPHYVDDDAVDPDPIWTRSTPILRTQSLRELKFGKWPSVSPFALPVNWAVLTSLDIALHWLPHSTSNLEYARFQSLDAVLAFVLSACPELVQFHVKMIDSSDYEERVSKPDLEAKNLRVLVLDFVVATFAPLRVLTYLSLPQLRVLRVLTGNRLGMLTSLSTNGIRRFFTTSSQLENLWFEPQVFSEQEPLEDFLRALPPSLKRLRVWLHPMSDPGTRQIFDDDMLDVLSDPALVPALKVFSLKHVLDITEETLLRFLRKRCGSHSQLRSVQLEFVHAVRRGIPCEYFGKRTRPGVGQCWGRHRAAIPEVAASEVVVMDRERVGG</sequence>
<dbReference type="Proteomes" id="UP000815677">
    <property type="component" value="Unassembled WGS sequence"/>
</dbReference>
<protein>
    <recommendedName>
        <fullName evidence="3">F-box domain-containing protein</fullName>
    </recommendedName>
</protein>
<keyword evidence="2" id="KW-1185">Reference proteome</keyword>
<organism evidence="1 2">
    <name type="scientific">Mycena chlorophos</name>
    <name type="common">Agaric fungus</name>
    <name type="synonym">Agaricus chlorophos</name>
    <dbReference type="NCBI Taxonomy" id="658473"/>
    <lineage>
        <taxon>Eukaryota</taxon>
        <taxon>Fungi</taxon>
        <taxon>Dikarya</taxon>
        <taxon>Basidiomycota</taxon>
        <taxon>Agaricomycotina</taxon>
        <taxon>Agaricomycetes</taxon>
        <taxon>Agaricomycetidae</taxon>
        <taxon>Agaricales</taxon>
        <taxon>Marasmiineae</taxon>
        <taxon>Mycenaceae</taxon>
        <taxon>Mycena</taxon>
    </lineage>
</organism>
<name>A0ABQ0LTD1_MYCCL</name>
<evidence type="ECO:0000313" key="1">
    <source>
        <dbReference type="EMBL" id="GAT54334.1"/>
    </source>
</evidence>
<reference evidence="1" key="1">
    <citation type="submission" date="2014-09" db="EMBL/GenBank/DDBJ databases">
        <title>Genome sequence of the luminous mushroom Mycena chlorophos for searching fungal bioluminescence genes.</title>
        <authorList>
            <person name="Tanaka Y."/>
            <person name="Kasuga D."/>
            <person name="Oba Y."/>
            <person name="Hase S."/>
            <person name="Sato K."/>
            <person name="Oba Y."/>
            <person name="Sakakibara Y."/>
        </authorList>
    </citation>
    <scope>NUCLEOTIDE SEQUENCE</scope>
</reference>
<evidence type="ECO:0000313" key="2">
    <source>
        <dbReference type="Proteomes" id="UP000815677"/>
    </source>
</evidence>
<dbReference type="InterPro" id="IPR032675">
    <property type="entry name" value="LRR_dom_sf"/>
</dbReference>
<dbReference type="Gene3D" id="3.80.10.10">
    <property type="entry name" value="Ribonuclease Inhibitor"/>
    <property type="match status" value="1"/>
</dbReference>